<dbReference type="GO" id="GO:0016805">
    <property type="term" value="F:dipeptidase activity"/>
    <property type="evidence" value="ECO:0007669"/>
    <property type="project" value="InterPro"/>
</dbReference>
<dbReference type="EMBL" id="KK583294">
    <property type="protein sequence ID" value="KDO21141.1"/>
    <property type="molecule type" value="Genomic_DNA"/>
</dbReference>
<dbReference type="GO" id="GO:0070004">
    <property type="term" value="F:cysteine-type exopeptidase activity"/>
    <property type="evidence" value="ECO:0007669"/>
    <property type="project" value="InterPro"/>
</dbReference>
<gene>
    <name evidence="4" type="ORF">SPRG_12922</name>
</gene>
<dbReference type="RefSeq" id="XP_012208140.1">
    <property type="nucleotide sequence ID" value="XM_012352750.1"/>
</dbReference>
<dbReference type="VEuPathDB" id="FungiDB:SPRG_12922"/>
<feature type="transmembrane region" description="Helical" evidence="2">
    <location>
        <begin position="588"/>
        <end position="605"/>
    </location>
</feature>
<dbReference type="GO" id="GO:0006508">
    <property type="term" value="P:proteolysis"/>
    <property type="evidence" value="ECO:0007669"/>
    <property type="project" value="InterPro"/>
</dbReference>
<dbReference type="PANTHER" id="PTHR12994">
    <property type="entry name" value="SECERNIN"/>
    <property type="match status" value="1"/>
</dbReference>
<evidence type="ECO:0000313" key="5">
    <source>
        <dbReference type="Proteomes" id="UP000030745"/>
    </source>
</evidence>
<reference evidence="4 5" key="1">
    <citation type="journal article" date="2013" name="PLoS Genet.">
        <title>Distinctive expansion of potential virulence genes in the genome of the oomycete fish pathogen Saprolegnia parasitica.</title>
        <authorList>
            <person name="Jiang R.H."/>
            <person name="de Bruijn I."/>
            <person name="Haas B.J."/>
            <person name="Belmonte R."/>
            <person name="Lobach L."/>
            <person name="Christie J."/>
            <person name="van den Ackerveken G."/>
            <person name="Bottin A."/>
            <person name="Bulone V."/>
            <person name="Diaz-Moreno S.M."/>
            <person name="Dumas B."/>
            <person name="Fan L."/>
            <person name="Gaulin E."/>
            <person name="Govers F."/>
            <person name="Grenville-Briggs L.J."/>
            <person name="Horner N.R."/>
            <person name="Levin J.Z."/>
            <person name="Mammella M."/>
            <person name="Meijer H.J."/>
            <person name="Morris P."/>
            <person name="Nusbaum C."/>
            <person name="Oome S."/>
            <person name="Phillips A.J."/>
            <person name="van Rooyen D."/>
            <person name="Rzeszutek E."/>
            <person name="Saraiva M."/>
            <person name="Secombes C.J."/>
            <person name="Seidl M.F."/>
            <person name="Snel B."/>
            <person name="Stassen J.H."/>
            <person name="Sykes S."/>
            <person name="Tripathy S."/>
            <person name="van den Berg H."/>
            <person name="Vega-Arreguin J.C."/>
            <person name="Wawra S."/>
            <person name="Young S.K."/>
            <person name="Zeng Q."/>
            <person name="Dieguez-Uribeondo J."/>
            <person name="Russ C."/>
            <person name="Tyler B.M."/>
            <person name="van West P."/>
        </authorList>
    </citation>
    <scope>NUCLEOTIDE SEQUENCE [LARGE SCALE GENOMIC DNA]</scope>
    <source>
        <strain evidence="4 5">CBS 223.65</strain>
    </source>
</reference>
<evidence type="ECO:0000256" key="1">
    <source>
        <dbReference type="ARBA" id="ARBA00005705"/>
    </source>
</evidence>
<dbReference type="STRING" id="695850.A0A067C3L8"/>
<keyword evidence="2" id="KW-0472">Membrane</keyword>
<comment type="similarity">
    <text evidence="1">Belongs to the peptidase C69 family. Secernin subfamily.</text>
</comment>
<keyword evidence="2" id="KW-0812">Transmembrane</keyword>
<feature type="chain" id="PRO_5001634091" description="Peptidase" evidence="3">
    <location>
        <begin position="17"/>
        <end position="616"/>
    </location>
</feature>
<name>A0A067C3L8_SAPPC</name>
<sequence length="616" mass="67254">MRLAPLLLLAAATADACTVVAVTKGASADGASLTAHTDDAGWSTADVRLVHVPAQDHAPGSKRPVYDFNGGYPRLVAKERGPHYAPVEVHVAVLRGLTTVCMQGQALTMPLGFIPQVAHTYAYFDQDYGMMNEVRLSIAESTCSAKTVGWPSSKPYGYNLFGIAELSKLALERCDSARCAVRTMGEAAVQYGFFSEDSGDPAAPGYGDSAETLVIADKYGETWVFHVLTGPQNASAVWAAQRVPDGHVTAVANFFTIRTLNLSESDTFLASPNVESFAQEMGWWHPTEGPLDFTKAYAFAVPGPILSLYAGRRIWRILDTFAPSLGLDSTLGARVEYPTYPFSVKPDAPVTLNDVMELLKDHYEGTPYDMTKGVAAGPFGAPVRYDGPHVLKGGWERAISMYRTMFSFVLHVQSQDTVKDDGLGGTLWYGQGSPHGTVYAPFSCGQSKIPKAYLLGKESVFSTDSMWWAFAFVNNWSLLRFSVINADVRLEARKWQSEAFALRSNLSTSASSLFHGWWAFAWSLIGKYSDGYIATGEGDMQVNGYPLSWLNTTEYVLWPGDSFKNAPPDAVLLATSKHHQESSVVTNVLYVLLGVGLGVAIMSMLPNRRRHYHKLP</sequence>
<feature type="signal peptide" evidence="3">
    <location>
        <begin position="1"/>
        <end position="16"/>
    </location>
</feature>
<dbReference type="Proteomes" id="UP000030745">
    <property type="component" value="Unassembled WGS sequence"/>
</dbReference>
<organism evidence="4 5">
    <name type="scientific">Saprolegnia parasitica (strain CBS 223.65)</name>
    <dbReference type="NCBI Taxonomy" id="695850"/>
    <lineage>
        <taxon>Eukaryota</taxon>
        <taxon>Sar</taxon>
        <taxon>Stramenopiles</taxon>
        <taxon>Oomycota</taxon>
        <taxon>Saprolegniomycetes</taxon>
        <taxon>Saprolegniales</taxon>
        <taxon>Saprolegniaceae</taxon>
        <taxon>Saprolegnia</taxon>
    </lineage>
</organism>
<dbReference type="Pfam" id="PF03577">
    <property type="entry name" value="Peptidase_C69"/>
    <property type="match status" value="1"/>
</dbReference>
<accession>A0A067C3L8</accession>
<evidence type="ECO:0000256" key="2">
    <source>
        <dbReference type="SAM" id="Phobius"/>
    </source>
</evidence>
<dbReference type="KEGG" id="spar:SPRG_12922"/>
<proteinExistence type="inferred from homology"/>
<dbReference type="OrthoDB" id="5175656at2759"/>
<evidence type="ECO:0008006" key="6">
    <source>
        <dbReference type="Google" id="ProtNLM"/>
    </source>
</evidence>
<keyword evidence="2" id="KW-1133">Transmembrane helix</keyword>
<evidence type="ECO:0000256" key="3">
    <source>
        <dbReference type="SAM" id="SignalP"/>
    </source>
</evidence>
<keyword evidence="3" id="KW-0732">Signal</keyword>
<dbReference type="PANTHER" id="PTHR12994:SF17">
    <property type="entry name" value="LD30995P"/>
    <property type="match status" value="1"/>
</dbReference>
<dbReference type="OMA" id="GNMNEHQ"/>
<dbReference type="AlphaFoldDB" id="A0A067C3L8"/>
<evidence type="ECO:0000313" key="4">
    <source>
        <dbReference type="EMBL" id="KDO21141.1"/>
    </source>
</evidence>
<keyword evidence="5" id="KW-1185">Reference proteome</keyword>
<protein>
    <recommendedName>
        <fullName evidence="6">Peptidase</fullName>
    </recommendedName>
</protein>
<dbReference type="GeneID" id="24134838"/>
<dbReference type="InterPro" id="IPR005322">
    <property type="entry name" value="Peptidase_C69"/>
</dbReference>